<sequence length="375" mass="42794">MSAELEVTTSNRGGQKICLDGFMYTKKHVAKSVDEIVFRCVKRASLKCPGILKTTKSLGNPEVVTSHNHLSDTVGCQVEQARQGMKRKASNTNDQPNQILAFTVAALPAEVKARMPRSDSSKRVLRRIRAAHRPKDPQSLQELEIPDDWTSHLHYDNGPEADERIISFTTPHHLELLARCDEWCMDGTFSVAPRLFTQLYVIQGRVNSVYLPLVYVLLQRKTQSSYEQVFRVLAESGCDPISVIIDFERPVELALHVVFGEEVQVRFCFYHLTQSIWRQIQHLGLKNLYESDEEFRLFCGQVDALAFLPPKDVKDGMSYLRSTMPEEAAPLLEYFDSTYISGQLRHRRNITSKSGHLQPISIHLRRTPPMFPPEK</sequence>
<protein>
    <recommendedName>
        <fullName evidence="7">MULE transposase domain-containing protein</fullName>
    </recommendedName>
</protein>
<evidence type="ECO:0008006" key="7">
    <source>
        <dbReference type="Google" id="ProtNLM"/>
    </source>
</evidence>
<name>A0A0P4W9I9_SCYOL</name>
<proteinExistence type="predicted"/>
<keyword evidence="1" id="KW-0479">Metal-binding</keyword>
<dbReference type="Pfam" id="PF04500">
    <property type="entry name" value="FLYWCH"/>
    <property type="match status" value="1"/>
</dbReference>
<evidence type="ECO:0000256" key="1">
    <source>
        <dbReference type="ARBA" id="ARBA00022723"/>
    </source>
</evidence>
<feature type="domain" description="MULE transposase" evidence="5">
    <location>
        <begin position="183"/>
        <end position="274"/>
    </location>
</feature>
<reference evidence="6" key="1">
    <citation type="submission" date="2015-09" db="EMBL/GenBank/DDBJ databases">
        <title>Scylla olivacea transcriptome.</title>
        <authorList>
            <person name="Ikhwanuddin M."/>
        </authorList>
    </citation>
    <scope>NUCLEOTIDE SEQUENCE</scope>
</reference>
<evidence type="ECO:0000313" key="6">
    <source>
        <dbReference type="EMBL" id="JAI60686.1"/>
    </source>
</evidence>
<dbReference type="EMBL" id="GDRN01089344">
    <property type="protein sequence ID" value="JAI60686.1"/>
    <property type="molecule type" value="Transcribed_RNA"/>
</dbReference>
<dbReference type="InterPro" id="IPR018289">
    <property type="entry name" value="MULE_transposase_dom"/>
</dbReference>
<dbReference type="Pfam" id="PF10551">
    <property type="entry name" value="MULE"/>
    <property type="match status" value="1"/>
</dbReference>
<keyword evidence="2" id="KW-0863">Zinc-finger</keyword>
<dbReference type="PANTHER" id="PTHR47160:SF10">
    <property type="entry name" value="MULE TRANSPOSASE DOMAIN-CONTAINING PROTEIN"/>
    <property type="match status" value="1"/>
</dbReference>
<organism evidence="6">
    <name type="scientific">Scylla olivacea</name>
    <name type="common">Orange mud crab</name>
    <name type="synonym">Cancer olivacea</name>
    <dbReference type="NCBI Taxonomy" id="85551"/>
    <lineage>
        <taxon>Eukaryota</taxon>
        <taxon>Metazoa</taxon>
        <taxon>Ecdysozoa</taxon>
        <taxon>Arthropoda</taxon>
        <taxon>Crustacea</taxon>
        <taxon>Multicrustacea</taxon>
        <taxon>Malacostraca</taxon>
        <taxon>Eumalacostraca</taxon>
        <taxon>Eucarida</taxon>
        <taxon>Decapoda</taxon>
        <taxon>Pleocyemata</taxon>
        <taxon>Brachyura</taxon>
        <taxon>Eubrachyura</taxon>
        <taxon>Portunoidea</taxon>
        <taxon>Portunidae</taxon>
        <taxon>Portuninae</taxon>
        <taxon>Scylla</taxon>
    </lineage>
</organism>
<feature type="domain" description="FLYWCH-type" evidence="4">
    <location>
        <begin position="8"/>
        <end position="69"/>
    </location>
</feature>
<keyword evidence="3" id="KW-0862">Zinc</keyword>
<evidence type="ECO:0000259" key="4">
    <source>
        <dbReference type="Pfam" id="PF04500"/>
    </source>
</evidence>
<dbReference type="PANTHER" id="PTHR47160">
    <property type="entry name" value="PUTATIVE-RELATED"/>
    <property type="match status" value="1"/>
</dbReference>
<dbReference type="InterPro" id="IPR007588">
    <property type="entry name" value="Znf_FLYWCH"/>
</dbReference>
<evidence type="ECO:0000256" key="2">
    <source>
        <dbReference type="ARBA" id="ARBA00022771"/>
    </source>
</evidence>
<dbReference type="AlphaFoldDB" id="A0A0P4W9I9"/>
<dbReference type="GO" id="GO:0008270">
    <property type="term" value="F:zinc ion binding"/>
    <property type="evidence" value="ECO:0007669"/>
    <property type="project" value="UniProtKB-KW"/>
</dbReference>
<dbReference type="Gene3D" id="2.20.25.240">
    <property type="match status" value="1"/>
</dbReference>
<evidence type="ECO:0000259" key="5">
    <source>
        <dbReference type="Pfam" id="PF10551"/>
    </source>
</evidence>
<accession>A0A0P4W9I9</accession>
<evidence type="ECO:0000256" key="3">
    <source>
        <dbReference type="ARBA" id="ARBA00022833"/>
    </source>
</evidence>